<organism evidence="10 11">
    <name type="scientific">Porphyromonas endodontalis (strain ATCC 35406 / DSM 24491 / JCM 8526 / CCUG 16442 / BCRC 14492 / NCTC 13058 / HG 370)</name>
    <name type="common">Bacteroides endodontalis</name>
    <dbReference type="NCBI Taxonomy" id="553175"/>
    <lineage>
        <taxon>Bacteria</taxon>
        <taxon>Pseudomonadati</taxon>
        <taxon>Bacteroidota</taxon>
        <taxon>Bacteroidia</taxon>
        <taxon>Bacteroidales</taxon>
        <taxon>Porphyromonadaceae</taxon>
        <taxon>Porphyromonas</taxon>
    </lineage>
</organism>
<comment type="subcellular location">
    <subcellularLocation>
        <location evidence="1 7">Cell outer membrane</location>
        <topology evidence="1 7">Multi-pass membrane protein</topology>
    </subcellularLocation>
</comment>
<dbReference type="Pfam" id="PF07715">
    <property type="entry name" value="Plug"/>
    <property type="match status" value="1"/>
</dbReference>
<feature type="chain" id="PRO_5002927960" evidence="8">
    <location>
        <begin position="23"/>
        <end position="1034"/>
    </location>
</feature>
<protein>
    <submittedName>
        <fullName evidence="10">TonB-linked outer membrane protein, SusC/RagA family</fullName>
    </submittedName>
</protein>
<gene>
    <name evidence="10" type="ORF">POREN0001_1135</name>
</gene>
<evidence type="ECO:0000256" key="8">
    <source>
        <dbReference type="SAM" id="SignalP"/>
    </source>
</evidence>
<dbReference type="STRING" id="553175.POREN0001_1135"/>
<dbReference type="PROSITE" id="PS52016">
    <property type="entry name" value="TONB_DEPENDENT_REC_3"/>
    <property type="match status" value="1"/>
</dbReference>
<evidence type="ECO:0000256" key="6">
    <source>
        <dbReference type="ARBA" id="ARBA00023237"/>
    </source>
</evidence>
<dbReference type="Gene3D" id="2.170.130.10">
    <property type="entry name" value="TonB-dependent receptor, plug domain"/>
    <property type="match status" value="1"/>
</dbReference>
<dbReference type="InterPro" id="IPR012910">
    <property type="entry name" value="Plug_dom"/>
</dbReference>
<dbReference type="AlphaFoldDB" id="C3J7P6"/>
<keyword evidence="3 7" id="KW-1134">Transmembrane beta strand</keyword>
<feature type="domain" description="TonB-dependent receptor plug" evidence="9">
    <location>
        <begin position="117"/>
        <end position="225"/>
    </location>
</feature>
<dbReference type="eggNOG" id="COG1629">
    <property type="taxonomic scope" value="Bacteria"/>
</dbReference>
<dbReference type="Proteomes" id="UP000004295">
    <property type="component" value="Unassembled WGS sequence"/>
</dbReference>
<dbReference type="EMBL" id="ACNN01000005">
    <property type="protein sequence ID" value="EEN83796.1"/>
    <property type="molecule type" value="Genomic_DNA"/>
</dbReference>
<keyword evidence="11" id="KW-1185">Reference proteome</keyword>
<evidence type="ECO:0000259" key="9">
    <source>
        <dbReference type="Pfam" id="PF07715"/>
    </source>
</evidence>
<keyword evidence="6 7" id="KW-0998">Cell outer membrane</keyword>
<dbReference type="Gene3D" id="2.40.170.20">
    <property type="entry name" value="TonB-dependent receptor, beta-barrel domain"/>
    <property type="match status" value="1"/>
</dbReference>
<evidence type="ECO:0000256" key="3">
    <source>
        <dbReference type="ARBA" id="ARBA00022452"/>
    </source>
</evidence>
<dbReference type="InterPro" id="IPR036942">
    <property type="entry name" value="Beta-barrel_TonB_sf"/>
</dbReference>
<comment type="caution">
    <text evidence="10">The sequence shown here is derived from an EMBL/GenBank/DDBJ whole genome shotgun (WGS) entry which is preliminary data.</text>
</comment>
<dbReference type="InterPro" id="IPR023996">
    <property type="entry name" value="TonB-dep_OMP_SusC/RagA"/>
</dbReference>
<evidence type="ECO:0000313" key="11">
    <source>
        <dbReference type="Proteomes" id="UP000004295"/>
    </source>
</evidence>
<dbReference type="SUPFAM" id="SSF49464">
    <property type="entry name" value="Carboxypeptidase regulatory domain-like"/>
    <property type="match status" value="1"/>
</dbReference>
<reference evidence="10 11" key="1">
    <citation type="submission" date="2009-04" db="EMBL/GenBank/DDBJ databases">
        <authorList>
            <person name="Sebastian Y."/>
            <person name="Madupu R."/>
            <person name="Durkin A.S."/>
            <person name="Torralba M."/>
            <person name="Methe B."/>
            <person name="Sutton G.G."/>
            <person name="Strausberg R.L."/>
            <person name="Nelson K.E."/>
        </authorList>
    </citation>
    <scope>NUCLEOTIDE SEQUENCE [LARGE SCALE GENOMIC DNA]</scope>
    <source>
        <strain evidence="11">ATCC 35406 / DSM 24491 / JCM 8526 / CCUG 16442 / BCRC 14492 / NCTC 13058 / HG 370</strain>
    </source>
</reference>
<keyword evidence="8" id="KW-0732">Signal</keyword>
<dbReference type="Gene3D" id="2.60.40.1120">
    <property type="entry name" value="Carboxypeptidase-like, regulatory domain"/>
    <property type="match status" value="1"/>
</dbReference>
<comment type="similarity">
    <text evidence="7">Belongs to the TonB-dependent receptor family.</text>
</comment>
<dbReference type="NCBIfam" id="TIGR04057">
    <property type="entry name" value="SusC_RagA_signa"/>
    <property type="match status" value="1"/>
</dbReference>
<dbReference type="GO" id="GO:0009279">
    <property type="term" value="C:cell outer membrane"/>
    <property type="evidence" value="ECO:0007669"/>
    <property type="project" value="UniProtKB-SubCell"/>
</dbReference>
<keyword evidence="5 7" id="KW-0472">Membrane</keyword>
<name>C3J7P6_POREA</name>
<dbReference type="InterPro" id="IPR037066">
    <property type="entry name" value="Plug_dom_sf"/>
</dbReference>
<dbReference type="Pfam" id="PF13715">
    <property type="entry name" value="CarbopepD_reg_2"/>
    <property type="match status" value="1"/>
</dbReference>
<evidence type="ECO:0000256" key="2">
    <source>
        <dbReference type="ARBA" id="ARBA00022448"/>
    </source>
</evidence>
<dbReference type="InterPro" id="IPR039426">
    <property type="entry name" value="TonB-dep_rcpt-like"/>
</dbReference>
<evidence type="ECO:0000313" key="10">
    <source>
        <dbReference type="EMBL" id="EEN83796.1"/>
    </source>
</evidence>
<keyword evidence="4 7" id="KW-0812">Transmembrane</keyword>
<evidence type="ECO:0000256" key="4">
    <source>
        <dbReference type="ARBA" id="ARBA00022692"/>
    </source>
</evidence>
<feature type="signal peptide" evidence="8">
    <location>
        <begin position="1"/>
        <end position="22"/>
    </location>
</feature>
<dbReference type="InterPro" id="IPR023997">
    <property type="entry name" value="TonB-dep_OMP_SusC/RagA_CS"/>
</dbReference>
<dbReference type="InterPro" id="IPR008969">
    <property type="entry name" value="CarboxyPept-like_regulatory"/>
</dbReference>
<evidence type="ECO:0000256" key="1">
    <source>
        <dbReference type="ARBA" id="ARBA00004571"/>
    </source>
</evidence>
<dbReference type="NCBIfam" id="TIGR04056">
    <property type="entry name" value="OMP_RagA_SusC"/>
    <property type="match status" value="1"/>
</dbReference>
<proteinExistence type="inferred from homology"/>
<sequence>MSMKRLALFFLTLMMGLGWAVAQNRTVTGTVTSAEDNEPIPGANIVVVGHTNIGTTTNLEGKFQISVPSNAKQLQFSFVGMKTQVLDVKSVMNVVLASDTEVMETVVVVGYGSGQKLSTVSGSVARVSSEKLENKPVANVMDGLQGQVAGMQVQTSSGDPNAAASVQIHGNASLGAGGAPLYIIDGVQTSASVVMAMNPNDFESITVLKDASSTSIYGARAANGVIVITTKRGKLNEDGRISLNAMYGISSLISDRPMRQMMTGQELIEYQLRHTDGKAARKRFLDGFQGTAFDGTVTQDENGDYTATVGRDYDWLSFFLGKKAPTFQADMSISGGTDNVSYYVSGGYFTQEGISNSISRYNKINLRSNIDARVKSWLRVGVNISGGLVQQISADAFNSAYVDGGTFGALTIPRYYSPYTRDANGNSTNTRADYLTFHRLYPAITDAVLYNPEYKAKFVKEGSNSYRFGGSAYAQLRPVDDLILKSQAGVDMVFSRDEMLLYPKHPEVSGYGINRQSYDGSYAITWTNTAEYKWKQSDNNNFTFLLGQEFVDSKSEGFSARAKGLTNDRFMMLSHGMKGNYLTLPSQYRTAYAYFSLFGRVNYLFKDYMAFDFTLRNDRSSRFGAKHQAATFFSVGGMYDFIRSGVVSDKGVVSSLRLKANYGTQGNSSIPLYASYARTGTINYTDELAFGVTSIGNDDLAWERQGMLSVGVDYGMWNDALTVDLAFYNRKTTDMLMNVPLPYSTGYSSRWENVGAMTNRGIDLTVNYNFLRTKDWDAYVSATLNYNKERIDNLFSEKTNKDGYRVGEIHYAVGKSMVFYQASYAGVDPKTGKQMWYKLDANGNVTKETTTEYSDALKHRIEHALLNAPFSGGLQMGVTWKKQLSLTMDWTFLAGVYSLNNDRYFLENNVSGGFMMLNRSKKLNNEWRDDLTDEEKAKVTAPKFDEQTVVDDRFLENSSFLRLKNIQLAYTFPKSVFGTQKVITGAKVYVSARNLLTVTSKEYNGFDPETSAGGLTLNKFPNTRQFVGGIQLMF</sequence>
<evidence type="ECO:0000256" key="5">
    <source>
        <dbReference type="ARBA" id="ARBA00023136"/>
    </source>
</evidence>
<evidence type="ECO:0000256" key="7">
    <source>
        <dbReference type="PROSITE-ProRule" id="PRU01360"/>
    </source>
</evidence>
<accession>C3J7P6</accession>
<keyword evidence="2 7" id="KW-0813">Transport</keyword>
<dbReference type="SUPFAM" id="SSF56935">
    <property type="entry name" value="Porins"/>
    <property type="match status" value="1"/>
</dbReference>